<protein>
    <recommendedName>
        <fullName evidence="1">UPF0311 protein FN976_13025</fullName>
    </recommendedName>
</protein>
<evidence type="ECO:0000313" key="2">
    <source>
        <dbReference type="EMBL" id="TWO70880.1"/>
    </source>
</evidence>
<organism evidence="2 3">
    <name type="scientific">Caenimonas sedimenti</name>
    <dbReference type="NCBI Taxonomy" id="2596921"/>
    <lineage>
        <taxon>Bacteria</taxon>
        <taxon>Pseudomonadati</taxon>
        <taxon>Pseudomonadota</taxon>
        <taxon>Betaproteobacteria</taxon>
        <taxon>Burkholderiales</taxon>
        <taxon>Comamonadaceae</taxon>
        <taxon>Caenimonas</taxon>
    </lineage>
</organism>
<dbReference type="InterPro" id="IPR020915">
    <property type="entry name" value="UPF0311"/>
</dbReference>
<comment type="similarity">
    <text evidence="1">Belongs to the UPF0311 family.</text>
</comment>
<dbReference type="Gene3D" id="2.40.160.20">
    <property type="match status" value="1"/>
</dbReference>
<dbReference type="EMBL" id="VOBQ01000010">
    <property type="protein sequence ID" value="TWO70880.1"/>
    <property type="molecule type" value="Genomic_DNA"/>
</dbReference>
<comment type="caution">
    <text evidence="2">The sequence shown here is derived from an EMBL/GenBank/DDBJ whole genome shotgun (WGS) entry which is preliminary data.</text>
</comment>
<dbReference type="OrthoDB" id="5294829at2"/>
<accession>A0A562ZQK0</accession>
<sequence>MRMIETRPLFEIRLQVPQIVDLGDTPLGRRRIATVTGGEFEGERLRGSVAGTPAGDWLLQRNDGVTVLDVRLLLRTDDGEHIYMSYRGVRHGPAEVMARLAAGELVDPKDYYFRIVPIFETAAKKYEWLNKMVAVGTGRREPTGPIYTIEEVL</sequence>
<reference evidence="2 3" key="1">
    <citation type="submission" date="2019-07" db="EMBL/GenBank/DDBJ databases">
        <title>Caenimonas sedimenti sp. nov., isolated from activated sludge.</title>
        <authorList>
            <person name="Xu J."/>
        </authorList>
    </citation>
    <scope>NUCLEOTIDE SEQUENCE [LARGE SCALE GENOMIC DNA]</scope>
    <source>
        <strain evidence="2 3">HX-9-20</strain>
    </source>
</reference>
<dbReference type="PANTHER" id="PTHR37315:SF1">
    <property type="entry name" value="UPF0311 PROTEIN BLR7842"/>
    <property type="match status" value="1"/>
</dbReference>
<gene>
    <name evidence="2" type="ORF">FN976_13025</name>
</gene>
<dbReference type="PANTHER" id="PTHR37315">
    <property type="entry name" value="UPF0311 PROTEIN BLR7842"/>
    <property type="match status" value="1"/>
</dbReference>
<dbReference type="HAMAP" id="MF_00775">
    <property type="entry name" value="UPF0311"/>
    <property type="match status" value="1"/>
</dbReference>
<dbReference type="Proteomes" id="UP000318199">
    <property type="component" value="Unassembled WGS sequence"/>
</dbReference>
<proteinExistence type="inferred from homology"/>
<name>A0A562ZQK0_9BURK</name>
<keyword evidence="3" id="KW-1185">Reference proteome</keyword>
<evidence type="ECO:0000313" key="3">
    <source>
        <dbReference type="Proteomes" id="UP000318199"/>
    </source>
</evidence>
<dbReference type="AlphaFoldDB" id="A0A562ZQK0"/>
<evidence type="ECO:0000256" key="1">
    <source>
        <dbReference type="HAMAP-Rule" id="MF_00775"/>
    </source>
</evidence>
<dbReference type="Pfam" id="PF11578">
    <property type="entry name" value="DUF3237"/>
    <property type="match status" value="1"/>
</dbReference>